<evidence type="ECO:0000313" key="1">
    <source>
        <dbReference type="EMBL" id="KAJ4708862.1"/>
    </source>
</evidence>
<comment type="caution">
    <text evidence="1">The sequence shown here is derived from an EMBL/GenBank/DDBJ whole genome shotgun (WGS) entry which is preliminary data.</text>
</comment>
<accession>A0ACC1XBU5</accession>
<name>A0ACC1XBU5_MELAZ</name>
<reference evidence="1 2" key="1">
    <citation type="journal article" date="2023" name="Science">
        <title>Complex scaffold remodeling in plant triterpene biosynthesis.</title>
        <authorList>
            <person name="De La Pena R."/>
            <person name="Hodgson H."/>
            <person name="Liu J.C."/>
            <person name="Stephenson M.J."/>
            <person name="Martin A.C."/>
            <person name="Owen C."/>
            <person name="Harkess A."/>
            <person name="Leebens-Mack J."/>
            <person name="Jimenez L.E."/>
            <person name="Osbourn A."/>
            <person name="Sattely E.S."/>
        </authorList>
    </citation>
    <scope>NUCLEOTIDE SEQUENCE [LARGE SCALE GENOMIC DNA]</scope>
    <source>
        <strain evidence="2">cv. JPN11</strain>
        <tissue evidence="1">Leaf</tissue>
    </source>
</reference>
<protein>
    <submittedName>
        <fullName evidence="1">RRP12-like protein</fullName>
    </submittedName>
</protein>
<organism evidence="1 2">
    <name type="scientific">Melia azedarach</name>
    <name type="common">Chinaberry tree</name>
    <dbReference type="NCBI Taxonomy" id="155640"/>
    <lineage>
        <taxon>Eukaryota</taxon>
        <taxon>Viridiplantae</taxon>
        <taxon>Streptophyta</taxon>
        <taxon>Embryophyta</taxon>
        <taxon>Tracheophyta</taxon>
        <taxon>Spermatophyta</taxon>
        <taxon>Magnoliopsida</taxon>
        <taxon>eudicotyledons</taxon>
        <taxon>Gunneridae</taxon>
        <taxon>Pentapetalae</taxon>
        <taxon>rosids</taxon>
        <taxon>malvids</taxon>
        <taxon>Sapindales</taxon>
        <taxon>Meliaceae</taxon>
        <taxon>Melia</taxon>
    </lineage>
</organism>
<proteinExistence type="predicted"/>
<keyword evidence="2" id="KW-1185">Reference proteome</keyword>
<sequence>MDTFDMEDGGSAYSIKDDGGDLCSSILSRFSTSIQEDHQHLCAAIGAMSQELKDQNLPLTPIAYFGATCSSLDRLLSSPDPDPSAHVIGSLTTILSLTLPKISVAVLKKKGDFIQDLVVRVIRLNAVTAAAAASGLKCLSHLLISKGRVNWSDVSQLYGVILGFITDSRPKVRRQSHLCIREILLSFQGTPVLTPASEAITNIFEKFLLLAGGSNTSADEKPKGAQEVLFVLDALKECLPLMSMKYTAMILKYFKTLLELRQPLVTRCVTDSLNVICLHPTAEVSAEALLDLLCSLALSVSTNETSADAITFTARLLNVGILKVYSRNREMCSTKLPAVFNALKDILSSEHEEAIFAATEALKNLINTCFDEGLIKQGVDRIANPNSDLRKSGPSVIEKVCATIESLLDYHYNAVWDMAFQVVSAMFDKLGIYSSYFMRATLKNLADMQNLPDEDFPYRKQLHECVGSAVGSMGPETFLSLLPLKLEANDFSEVNVWLFPILKQYTVGAHLNFFTEKLLGMAKLIRQKSRKLELEGRIISSRNADALVYSLWSLLPSFCNYPVDTAESFRDLEEVLCVALREEPDIRGIICTSLQNLIQQNKKILEEKNVVPSVEISTARQQAMAKYTTQVATDNLNVLKSSARELLSVLSRSFLESAKDEGGCLQSTISDFASIANKEVVTRLFKRTMHRLLEATQEAGKLKNTRNSSSMQIDDVSNESSPSLMRARLFDLAVSLLPGLNAKEIAVLFVAIKPALQDDEGLIQKKAYKVLSIILRNYDGFLSSKLEELLGLLIEVLPSCHFSAKRHRLDCLYFLIIHVSKDDSEWRRCDILSSFLTEIILALKEANKKTRNRAYDVLVQIARAFGDEENGGGKENVYQFFNMVAGGLAGETPHMISAAVKGLARLAYEFSDLVSNAYNLLPCTFLLLQRKNREIIKANLGLLKVLVAKSHAEGLQMHLGSMVEGLLKWQDDTKSHFKAKVKILLEMLVKKCGLDAVKAVMPEEHMKLLTNIRKTRERKERKLAANSEETKSHFSKATTSRLSRWNHTKIFSDSGDEDEDSDAEYMQSRTVSGQRRMVSSRLKSKASTLRIKKKRKVDKILPEDLFDQVEDEPLDLLDKQKTRSAIRSSEQLKRKTDSDDEPEIDSEGRLVIHEGGKPRKVRSSDPYSDARSEAGSIMSMNSSRKTKKRRKTSESGWAYTGSEYVSKKASGDVKKKGKLEPYAYWPLDRKMMSRRPEHRAAARKGMISAVKMAKKLEGKSSSSALSLGQKKSSKKTKR</sequence>
<evidence type="ECO:0000313" key="2">
    <source>
        <dbReference type="Proteomes" id="UP001164539"/>
    </source>
</evidence>
<gene>
    <name evidence="1" type="ORF">OWV82_018740</name>
</gene>
<dbReference type="Proteomes" id="UP001164539">
    <property type="component" value="Chromosome 10"/>
</dbReference>
<dbReference type="EMBL" id="CM051403">
    <property type="protein sequence ID" value="KAJ4708862.1"/>
    <property type="molecule type" value="Genomic_DNA"/>
</dbReference>